<evidence type="ECO:0000256" key="2">
    <source>
        <dbReference type="ARBA" id="ARBA00022692"/>
    </source>
</evidence>
<feature type="transmembrane region" description="Helical" evidence="5">
    <location>
        <begin position="138"/>
        <end position="161"/>
    </location>
</feature>
<dbReference type="Pfam" id="PF01758">
    <property type="entry name" value="SBF"/>
    <property type="match status" value="1"/>
</dbReference>
<feature type="transmembrane region" description="Helical" evidence="5">
    <location>
        <begin position="70"/>
        <end position="92"/>
    </location>
</feature>
<dbReference type="PANTHER" id="PTHR10361:SF24">
    <property type="entry name" value="P3 PROTEIN"/>
    <property type="match status" value="1"/>
</dbReference>
<dbReference type="RefSeq" id="WP_200345595.1">
    <property type="nucleotide sequence ID" value="NZ_NRSJ01000010.1"/>
</dbReference>
<accession>A0AAJ0U375</accession>
<name>A0AAJ0U375_9GAMM</name>
<evidence type="ECO:0000256" key="3">
    <source>
        <dbReference type="ARBA" id="ARBA00022989"/>
    </source>
</evidence>
<dbReference type="Proteomes" id="UP001296776">
    <property type="component" value="Unassembled WGS sequence"/>
</dbReference>
<dbReference type="InterPro" id="IPR004710">
    <property type="entry name" value="Bilac:Na_transpt"/>
</dbReference>
<organism evidence="6 7">
    <name type="scientific">Halochromatium glycolicum</name>
    <dbReference type="NCBI Taxonomy" id="85075"/>
    <lineage>
        <taxon>Bacteria</taxon>
        <taxon>Pseudomonadati</taxon>
        <taxon>Pseudomonadota</taxon>
        <taxon>Gammaproteobacteria</taxon>
        <taxon>Chromatiales</taxon>
        <taxon>Chromatiaceae</taxon>
        <taxon>Halochromatium</taxon>
    </lineage>
</organism>
<feature type="transmembrane region" description="Helical" evidence="5">
    <location>
        <begin position="203"/>
        <end position="224"/>
    </location>
</feature>
<evidence type="ECO:0000313" key="6">
    <source>
        <dbReference type="EMBL" id="MBK1704402.1"/>
    </source>
</evidence>
<feature type="transmembrane region" description="Helical" evidence="5">
    <location>
        <begin position="41"/>
        <end position="64"/>
    </location>
</feature>
<evidence type="ECO:0000256" key="5">
    <source>
        <dbReference type="SAM" id="Phobius"/>
    </source>
</evidence>
<sequence>MTGLDPIADLAVPAVVWLLMLVVGLELSPSDFRRVLRYPRAVITATAGQLLLLPLIAAALILALEPPPQIVAGMVLVAASPGGAISNVYSLLAGAHVALSVTLTGVTTLAAMLTMPLLCSAGFSLFMRPQDLVPAPVLAMAMQLLLTLVLPIAVGMLLRRWQPRRVHGQKRALRRLSLLALSALIALILYDQRELLRAASPDIAVVALLFSAGAMVTGWTLGWLTGLSAGDRFTLLLEFTARNLAITALVGITVLGRADFVLFATLFFLTQIPLILGLIALRTTRINLHRRISSS</sequence>
<evidence type="ECO:0000256" key="1">
    <source>
        <dbReference type="ARBA" id="ARBA00004141"/>
    </source>
</evidence>
<keyword evidence="4 5" id="KW-0472">Membrane</keyword>
<keyword evidence="3 5" id="KW-1133">Transmembrane helix</keyword>
<keyword evidence="7" id="KW-1185">Reference proteome</keyword>
<reference evidence="6" key="2">
    <citation type="journal article" date="2020" name="Microorganisms">
        <title>Osmotic Adaptation and Compatible Solute Biosynthesis of Phototrophic Bacteria as Revealed from Genome Analyses.</title>
        <authorList>
            <person name="Imhoff J.F."/>
            <person name="Rahn T."/>
            <person name="Kunzel S."/>
            <person name="Keller A."/>
            <person name="Neulinger S.C."/>
        </authorList>
    </citation>
    <scope>NUCLEOTIDE SEQUENCE</scope>
    <source>
        <strain evidence="6">DSM 11080</strain>
    </source>
</reference>
<proteinExistence type="predicted"/>
<dbReference type="AlphaFoldDB" id="A0AAJ0U375"/>
<feature type="transmembrane region" description="Helical" evidence="5">
    <location>
        <begin position="99"/>
        <end position="126"/>
    </location>
</feature>
<feature type="transmembrane region" description="Helical" evidence="5">
    <location>
        <begin position="261"/>
        <end position="281"/>
    </location>
</feature>
<dbReference type="InterPro" id="IPR038770">
    <property type="entry name" value="Na+/solute_symporter_sf"/>
</dbReference>
<feature type="transmembrane region" description="Helical" evidence="5">
    <location>
        <begin position="173"/>
        <end position="191"/>
    </location>
</feature>
<reference evidence="6" key="1">
    <citation type="submission" date="2017-08" db="EMBL/GenBank/DDBJ databases">
        <authorList>
            <person name="Imhoff J.F."/>
            <person name="Rahn T."/>
            <person name="Kuenzel S."/>
            <person name="Neulinger S.C."/>
        </authorList>
    </citation>
    <scope>NUCLEOTIDE SEQUENCE</scope>
    <source>
        <strain evidence="6">DSM 11080</strain>
    </source>
</reference>
<comment type="caution">
    <text evidence="6">The sequence shown here is derived from an EMBL/GenBank/DDBJ whole genome shotgun (WGS) entry which is preliminary data.</text>
</comment>
<evidence type="ECO:0008006" key="8">
    <source>
        <dbReference type="Google" id="ProtNLM"/>
    </source>
</evidence>
<feature type="transmembrane region" description="Helical" evidence="5">
    <location>
        <begin position="6"/>
        <end position="29"/>
    </location>
</feature>
<evidence type="ECO:0000313" key="7">
    <source>
        <dbReference type="Proteomes" id="UP001296776"/>
    </source>
</evidence>
<dbReference type="InterPro" id="IPR002657">
    <property type="entry name" value="BilAc:Na_symport/Acr3"/>
</dbReference>
<dbReference type="EMBL" id="NRSJ01000010">
    <property type="protein sequence ID" value="MBK1704402.1"/>
    <property type="molecule type" value="Genomic_DNA"/>
</dbReference>
<dbReference type="GO" id="GO:0016020">
    <property type="term" value="C:membrane"/>
    <property type="evidence" value="ECO:0007669"/>
    <property type="project" value="UniProtKB-SubCell"/>
</dbReference>
<dbReference type="PANTHER" id="PTHR10361">
    <property type="entry name" value="SODIUM-BILE ACID COTRANSPORTER"/>
    <property type="match status" value="1"/>
</dbReference>
<keyword evidence="2 5" id="KW-0812">Transmembrane</keyword>
<protein>
    <recommendedName>
        <fullName evidence="8">Bile acid:Na+ symporter, BASS family</fullName>
    </recommendedName>
</protein>
<dbReference type="Gene3D" id="1.20.1530.20">
    <property type="match status" value="1"/>
</dbReference>
<comment type="subcellular location">
    <subcellularLocation>
        <location evidence="1">Membrane</location>
        <topology evidence="1">Multi-pass membrane protein</topology>
    </subcellularLocation>
</comment>
<feature type="transmembrane region" description="Helical" evidence="5">
    <location>
        <begin position="236"/>
        <end position="255"/>
    </location>
</feature>
<gene>
    <name evidence="6" type="ORF">CKO40_07590</name>
</gene>
<evidence type="ECO:0000256" key="4">
    <source>
        <dbReference type="ARBA" id="ARBA00023136"/>
    </source>
</evidence>